<protein>
    <submittedName>
        <fullName evidence="2">Uncharacterized protein</fullName>
    </submittedName>
</protein>
<gene>
    <name evidence="2" type="ORF">RO3G_06218</name>
</gene>
<dbReference type="InParanoid" id="I1BZ83"/>
<dbReference type="Proteomes" id="UP000009138">
    <property type="component" value="Unassembled WGS sequence"/>
</dbReference>
<feature type="compositionally biased region" description="Basic and acidic residues" evidence="1">
    <location>
        <begin position="71"/>
        <end position="80"/>
    </location>
</feature>
<proteinExistence type="predicted"/>
<name>I1BZ83_RHIO9</name>
<dbReference type="RefSeq" id="XP_067516909.1">
    <property type="nucleotide sequence ID" value="XM_067660808.1"/>
</dbReference>
<dbReference type="VEuPathDB" id="FungiDB:RO3G_06218"/>
<organism evidence="2 3">
    <name type="scientific">Rhizopus delemar (strain RA 99-880 / ATCC MYA-4621 / FGSC 9543 / NRRL 43880)</name>
    <name type="common">Mucormycosis agent</name>
    <name type="synonym">Rhizopus arrhizus var. delemar</name>
    <dbReference type="NCBI Taxonomy" id="246409"/>
    <lineage>
        <taxon>Eukaryota</taxon>
        <taxon>Fungi</taxon>
        <taxon>Fungi incertae sedis</taxon>
        <taxon>Mucoromycota</taxon>
        <taxon>Mucoromycotina</taxon>
        <taxon>Mucoromycetes</taxon>
        <taxon>Mucorales</taxon>
        <taxon>Mucorineae</taxon>
        <taxon>Rhizopodaceae</taxon>
        <taxon>Rhizopus</taxon>
    </lineage>
</organism>
<feature type="region of interest" description="Disordered" evidence="1">
    <location>
        <begin position="37"/>
        <end position="80"/>
    </location>
</feature>
<accession>I1BZ83</accession>
<keyword evidence="3" id="KW-1185">Reference proteome</keyword>
<evidence type="ECO:0000256" key="1">
    <source>
        <dbReference type="SAM" id="MobiDB-lite"/>
    </source>
</evidence>
<dbReference type="GeneID" id="93613189"/>
<dbReference type="EMBL" id="CH476735">
    <property type="protein sequence ID" value="EIE81513.1"/>
    <property type="molecule type" value="Genomic_DNA"/>
</dbReference>
<sequence length="80" mass="8991">MLKKSSRDEERNTTKKTFIKTTGNVVIGDTVNGSGFNCPRKLKDKDANASNVEEDVGQTKKNEDNAEFLEEEKGNSHPYR</sequence>
<dbReference type="AlphaFoldDB" id="I1BZ83"/>
<reference evidence="2 3" key="1">
    <citation type="journal article" date="2009" name="PLoS Genet.">
        <title>Genomic analysis of the basal lineage fungus Rhizopus oryzae reveals a whole-genome duplication.</title>
        <authorList>
            <person name="Ma L.-J."/>
            <person name="Ibrahim A.S."/>
            <person name="Skory C."/>
            <person name="Grabherr M.G."/>
            <person name="Burger G."/>
            <person name="Butler M."/>
            <person name="Elias M."/>
            <person name="Idnurm A."/>
            <person name="Lang B.F."/>
            <person name="Sone T."/>
            <person name="Abe A."/>
            <person name="Calvo S.E."/>
            <person name="Corrochano L.M."/>
            <person name="Engels R."/>
            <person name="Fu J."/>
            <person name="Hansberg W."/>
            <person name="Kim J.-M."/>
            <person name="Kodira C.D."/>
            <person name="Koehrsen M.J."/>
            <person name="Liu B."/>
            <person name="Miranda-Saavedra D."/>
            <person name="O'Leary S."/>
            <person name="Ortiz-Castellanos L."/>
            <person name="Poulter R."/>
            <person name="Rodriguez-Romero J."/>
            <person name="Ruiz-Herrera J."/>
            <person name="Shen Y.-Q."/>
            <person name="Zeng Q."/>
            <person name="Galagan J."/>
            <person name="Birren B.W."/>
            <person name="Cuomo C.A."/>
            <person name="Wickes B.L."/>
        </authorList>
    </citation>
    <scope>NUCLEOTIDE SEQUENCE [LARGE SCALE GENOMIC DNA]</scope>
    <source>
        <strain evidence="3">RA 99-880 / ATCC MYA-4621 / FGSC 9543 / NRRL 43880</strain>
    </source>
</reference>
<evidence type="ECO:0000313" key="2">
    <source>
        <dbReference type="EMBL" id="EIE81513.1"/>
    </source>
</evidence>
<evidence type="ECO:0000313" key="3">
    <source>
        <dbReference type="Proteomes" id="UP000009138"/>
    </source>
</evidence>